<dbReference type="InterPro" id="IPR030392">
    <property type="entry name" value="S74_ICA"/>
</dbReference>
<evidence type="ECO:0000313" key="3">
    <source>
        <dbReference type="Proteomes" id="UP000650524"/>
    </source>
</evidence>
<dbReference type="Pfam" id="PF13884">
    <property type="entry name" value="Peptidase_S74"/>
    <property type="match status" value="1"/>
</dbReference>
<reference evidence="2 3" key="1">
    <citation type="submission" date="2020-08" db="EMBL/GenBank/DDBJ databases">
        <title>Bridging the membrane lipid divide: bacteria of the FCB group superphylum have the potential to synthesize archaeal ether lipids.</title>
        <authorList>
            <person name="Villanueva L."/>
            <person name="Von Meijenfeldt F.A.B."/>
            <person name="Westbye A.B."/>
            <person name="Yadav S."/>
            <person name="Hopmans E.C."/>
            <person name="Dutilh B.E."/>
            <person name="Sinninghe Damste J.S."/>
        </authorList>
    </citation>
    <scope>NUCLEOTIDE SEQUENCE [LARGE SCALE GENOMIC DNA]</scope>
    <source>
        <strain evidence="2">NIOZ-UU27</strain>
    </source>
</reference>
<feature type="domain" description="Peptidase S74" evidence="1">
    <location>
        <begin position="165"/>
        <end position="212"/>
    </location>
</feature>
<accession>A0A8J6MZD3</accession>
<sequence length="257" mass="27622">MEGIRSVRRFALGLTGISLLMFIRLIIPDLTLGADRLVVKDDSGTTTFKVQDGGSITSASKLLANGAGSVGSAPMVLGQNTGNRGIVITDKAAANPKRIYFGWNPGASFDYAEIFALQEGVAYKNFILNPNGGYVGIGTTNPSYPLQMGSGAYVSSGGVWTNACSREYKRDIDELTRDEAMDALKGLNPVKFSYKGNPEERHVGFIAEDVPDLVATKDRKGMSSMDVVAVLAKVVQEQQKTIAELSKKMAELEKSEK</sequence>
<organism evidence="2 3">
    <name type="scientific">Candidatus Desulfacyla euxinica</name>
    <dbReference type="NCBI Taxonomy" id="2841693"/>
    <lineage>
        <taxon>Bacteria</taxon>
        <taxon>Deltaproteobacteria</taxon>
        <taxon>Candidatus Desulfacyla</taxon>
    </lineage>
</organism>
<comment type="caution">
    <text evidence="2">The sequence shown here is derived from an EMBL/GenBank/DDBJ whole genome shotgun (WGS) entry which is preliminary data.</text>
</comment>
<gene>
    <name evidence="2" type="ORF">H8E19_04185</name>
</gene>
<proteinExistence type="predicted"/>
<dbReference type="Proteomes" id="UP000650524">
    <property type="component" value="Unassembled WGS sequence"/>
</dbReference>
<name>A0A8J6MZD3_9DELT</name>
<dbReference type="AlphaFoldDB" id="A0A8J6MZD3"/>
<evidence type="ECO:0000313" key="2">
    <source>
        <dbReference type="EMBL" id="MBC8176583.1"/>
    </source>
</evidence>
<protein>
    <submittedName>
        <fullName evidence="2">Tail fiber domain-containing protein</fullName>
    </submittedName>
</protein>
<evidence type="ECO:0000259" key="1">
    <source>
        <dbReference type="Pfam" id="PF13884"/>
    </source>
</evidence>
<dbReference type="EMBL" id="JACNJD010000147">
    <property type="protein sequence ID" value="MBC8176583.1"/>
    <property type="molecule type" value="Genomic_DNA"/>
</dbReference>